<protein>
    <submittedName>
        <fullName evidence="1">Uncharacterized protein</fullName>
    </submittedName>
</protein>
<comment type="caution">
    <text evidence="1">The sequence shown here is derived from an EMBL/GenBank/DDBJ whole genome shotgun (WGS) entry which is preliminary data.</text>
</comment>
<evidence type="ECO:0000313" key="2">
    <source>
        <dbReference type="Proteomes" id="UP000478052"/>
    </source>
</evidence>
<gene>
    <name evidence="1" type="ORF">FWK35_00007567</name>
</gene>
<keyword evidence="2" id="KW-1185">Reference proteome</keyword>
<reference evidence="1 2" key="1">
    <citation type="submission" date="2019-08" db="EMBL/GenBank/DDBJ databases">
        <title>Whole genome of Aphis craccivora.</title>
        <authorList>
            <person name="Voronova N.V."/>
            <person name="Shulinski R.S."/>
            <person name="Bandarenka Y.V."/>
            <person name="Zhorov D.G."/>
            <person name="Warner D."/>
        </authorList>
    </citation>
    <scope>NUCLEOTIDE SEQUENCE [LARGE SCALE GENOMIC DNA]</scope>
    <source>
        <strain evidence="1">180601</strain>
        <tissue evidence="1">Whole Body</tissue>
    </source>
</reference>
<evidence type="ECO:0000313" key="1">
    <source>
        <dbReference type="EMBL" id="KAF0766255.1"/>
    </source>
</evidence>
<dbReference type="AlphaFoldDB" id="A0A6G0Z716"/>
<sequence length="42" mass="4652">MILSSIGSIGHHRTSMMHLLSSIGSIDHHQTSMRRLRPIGSI</sequence>
<accession>A0A6G0Z716</accession>
<organism evidence="1 2">
    <name type="scientific">Aphis craccivora</name>
    <name type="common">Cowpea aphid</name>
    <dbReference type="NCBI Taxonomy" id="307492"/>
    <lineage>
        <taxon>Eukaryota</taxon>
        <taxon>Metazoa</taxon>
        <taxon>Ecdysozoa</taxon>
        <taxon>Arthropoda</taxon>
        <taxon>Hexapoda</taxon>
        <taxon>Insecta</taxon>
        <taxon>Pterygota</taxon>
        <taxon>Neoptera</taxon>
        <taxon>Paraneoptera</taxon>
        <taxon>Hemiptera</taxon>
        <taxon>Sternorrhyncha</taxon>
        <taxon>Aphidomorpha</taxon>
        <taxon>Aphidoidea</taxon>
        <taxon>Aphididae</taxon>
        <taxon>Aphidini</taxon>
        <taxon>Aphis</taxon>
        <taxon>Aphis</taxon>
    </lineage>
</organism>
<feature type="non-terminal residue" evidence="1">
    <location>
        <position position="42"/>
    </location>
</feature>
<name>A0A6G0Z716_APHCR</name>
<dbReference type="Proteomes" id="UP000478052">
    <property type="component" value="Unassembled WGS sequence"/>
</dbReference>
<dbReference type="EMBL" id="VUJU01001233">
    <property type="protein sequence ID" value="KAF0766255.1"/>
    <property type="molecule type" value="Genomic_DNA"/>
</dbReference>
<proteinExistence type="predicted"/>